<accession>E5R5F0</accession>
<evidence type="ECO:0000313" key="2">
    <source>
        <dbReference type="EMBL" id="CBX92120.1"/>
    </source>
</evidence>
<dbReference type="VEuPathDB" id="FungiDB:LEMA_P048260.1"/>
<evidence type="ECO:0000256" key="1">
    <source>
        <dbReference type="SAM" id="MobiDB-lite"/>
    </source>
</evidence>
<sequence>MSYCHLQMEPGGPRQPPAHVTATSPPPTSDHTLPARPRQVKSRPSALSSVCLPWPPLKKVSVLRHTHTVQGLLSVPAGGHQSDGTTSSAGPLERFSPSCLRQSWHHAGPVGSSARVRYSTKGLRWAVCTPTAGSLQVVKVGWQPLAALGRLGPVHAWLPRINERPANCHGSAVQGPSFPAPAHAMAPICTQQKNQPHVRSSCAISVRGGLDGATTSDIIISQLLSLYTLNRHTQSHCTTQPRALASFSSIKPNSHASLGPCRELASAAKAPLGRADSTQSDNGPWGHQRLLCIPAVTPAWAEQSPSRLEYALGRLIRESDHVQFCSSRQFFTFTMWSHRLANTDHRGPE</sequence>
<proteinExistence type="predicted"/>
<dbReference type="Proteomes" id="UP000002668">
    <property type="component" value="Genome"/>
</dbReference>
<dbReference type="AlphaFoldDB" id="E5R5F0"/>
<name>E5R5F0_LEPMJ</name>
<dbReference type="EMBL" id="FP929083">
    <property type="protein sequence ID" value="CBX92120.1"/>
    <property type="molecule type" value="Genomic_DNA"/>
</dbReference>
<gene>
    <name evidence="2" type="ORF">LEMA_P048260.1</name>
</gene>
<feature type="region of interest" description="Disordered" evidence="1">
    <location>
        <begin position="1"/>
        <end position="45"/>
    </location>
</feature>
<evidence type="ECO:0000313" key="3">
    <source>
        <dbReference type="Proteomes" id="UP000002668"/>
    </source>
</evidence>
<feature type="region of interest" description="Disordered" evidence="1">
    <location>
        <begin position="74"/>
        <end position="93"/>
    </location>
</feature>
<dbReference type="InParanoid" id="E5R5F0"/>
<keyword evidence="3" id="KW-1185">Reference proteome</keyword>
<dbReference type="HOGENOM" id="CLU_794695_0_0_1"/>
<organism evidence="3">
    <name type="scientific">Leptosphaeria maculans (strain JN3 / isolate v23.1.3 / race Av1-4-5-6-7-8)</name>
    <name type="common">Blackleg fungus</name>
    <name type="synonym">Phoma lingam</name>
    <dbReference type="NCBI Taxonomy" id="985895"/>
    <lineage>
        <taxon>Eukaryota</taxon>
        <taxon>Fungi</taxon>
        <taxon>Dikarya</taxon>
        <taxon>Ascomycota</taxon>
        <taxon>Pezizomycotina</taxon>
        <taxon>Dothideomycetes</taxon>
        <taxon>Pleosporomycetidae</taxon>
        <taxon>Pleosporales</taxon>
        <taxon>Pleosporineae</taxon>
        <taxon>Leptosphaeriaceae</taxon>
        <taxon>Plenodomus</taxon>
        <taxon>Plenodomus lingam/Leptosphaeria maculans species complex</taxon>
    </lineage>
</organism>
<reference evidence="3" key="1">
    <citation type="journal article" date="2011" name="Nat. Commun.">
        <title>Effector diversification within compartments of the Leptosphaeria maculans genome affected by Repeat-Induced Point mutations.</title>
        <authorList>
            <person name="Rouxel T."/>
            <person name="Grandaubert J."/>
            <person name="Hane J.K."/>
            <person name="Hoede C."/>
            <person name="van de Wouw A.P."/>
            <person name="Couloux A."/>
            <person name="Dominguez V."/>
            <person name="Anthouard V."/>
            <person name="Bally P."/>
            <person name="Bourras S."/>
            <person name="Cozijnsen A.J."/>
            <person name="Ciuffetti L.M."/>
            <person name="Degrave A."/>
            <person name="Dilmaghani A."/>
            <person name="Duret L."/>
            <person name="Fudal I."/>
            <person name="Goodwin S.B."/>
            <person name="Gout L."/>
            <person name="Glaser N."/>
            <person name="Linglin J."/>
            <person name="Kema G.H.J."/>
            <person name="Lapalu N."/>
            <person name="Lawrence C.B."/>
            <person name="May K."/>
            <person name="Meyer M."/>
            <person name="Ollivier B."/>
            <person name="Poulain J."/>
            <person name="Schoch C.L."/>
            <person name="Simon A."/>
            <person name="Spatafora J.W."/>
            <person name="Stachowiak A."/>
            <person name="Turgeon B.G."/>
            <person name="Tyler B.M."/>
            <person name="Vincent D."/>
            <person name="Weissenbach J."/>
            <person name="Amselem J."/>
            <person name="Quesneville H."/>
            <person name="Oliver R.P."/>
            <person name="Wincker P."/>
            <person name="Balesdent M.-H."/>
            <person name="Howlett B.J."/>
        </authorList>
    </citation>
    <scope>NUCLEOTIDE SEQUENCE [LARGE SCALE GENOMIC DNA]</scope>
    <source>
        <strain evidence="3">JN3 / isolate v23.1.3 / race Av1-4-5-6-7-8</strain>
    </source>
</reference>
<protein>
    <submittedName>
        <fullName evidence="2">Predicted protein</fullName>
    </submittedName>
</protein>